<protein>
    <submittedName>
        <fullName evidence="4">TetR/AcrR family transcriptional regulator</fullName>
    </submittedName>
</protein>
<dbReference type="Gene3D" id="1.10.10.60">
    <property type="entry name" value="Homeodomain-like"/>
    <property type="match status" value="1"/>
</dbReference>
<organism evidence="4 5">
    <name type="scientific">Vogesella aquatica</name>
    <dbReference type="NCBI Taxonomy" id="2984206"/>
    <lineage>
        <taxon>Bacteria</taxon>
        <taxon>Pseudomonadati</taxon>
        <taxon>Pseudomonadota</taxon>
        <taxon>Betaproteobacteria</taxon>
        <taxon>Neisseriales</taxon>
        <taxon>Chromobacteriaceae</taxon>
        <taxon>Vogesella</taxon>
    </lineage>
</organism>
<dbReference type="EMBL" id="JAQQLF010000012">
    <property type="protein sequence ID" value="MDC7717758.1"/>
    <property type="molecule type" value="Genomic_DNA"/>
</dbReference>
<dbReference type="InterPro" id="IPR050109">
    <property type="entry name" value="HTH-type_TetR-like_transc_reg"/>
</dbReference>
<reference evidence="4 5" key="1">
    <citation type="submission" date="2023-01" db="EMBL/GenBank/DDBJ databases">
        <title>Novel species of the genus Vogesella isolated from rivers.</title>
        <authorList>
            <person name="Lu H."/>
        </authorList>
    </citation>
    <scope>NUCLEOTIDE SEQUENCE [LARGE SCALE GENOMIC DNA]</scope>
    <source>
        <strain evidence="4 5">DC21W</strain>
    </source>
</reference>
<dbReference type="Proteomes" id="UP001219956">
    <property type="component" value="Unassembled WGS sequence"/>
</dbReference>
<dbReference type="PANTHER" id="PTHR30055">
    <property type="entry name" value="HTH-TYPE TRANSCRIPTIONAL REGULATOR RUTR"/>
    <property type="match status" value="1"/>
</dbReference>
<proteinExistence type="predicted"/>
<dbReference type="InterPro" id="IPR009057">
    <property type="entry name" value="Homeodomain-like_sf"/>
</dbReference>
<evidence type="ECO:0000313" key="4">
    <source>
        <dbReference type="EMBL" id="MDC7717758.1"/>
    </source>
</evidence>
<dbReference type="SUPFAM" id="SSF48498">
    <property type="entry name" value="Tetracyclin repressor-like, C-terminal domain"/>
    <property type="match status" value="1"/>
</dbReference>
<evidence type="ECO:0000256" key="2">
    <source>
        <dbReference type="PROSITE-ProRule" id="PRU00335"/>
    </source>
</evidence>
<evidence type="ECO:0000256" key="1">
    <source>
        <dbReference type="ARBA" id="ARBA00023125"/>
    </source>
</evidence>
<feature type="DNA-binding region" description="H-T-H motif" evidence="2">
    <location>
        <begin position="29"/>
        <end position="48"/>
    </location>
</feature>
<keyword evidence="1 2" id="KW-0238">DNA-binding</keyword>
<feature type="domain" description="HTH tetR-type" evidence="3">
    <location>
        <begin position="6"/>
        <end position="66"/>
    </location>
</feature>
<gene>
    <name evidence="4" type="ORF">PQU95_11110</name>
</gene>
<name>A0ABT5IYV5_9NEIS</name>
<dbReference type="PANTHER" id="PTHR30055:SF119">
    <property type="entry name" value="NALC"/>
    <property type="match status" value="1"/>
</dbReference>
<dbReference type="PRINTS" id="PR00455">
    <property type="entry name" value="HTHTETR"/>
</dbReference>
<dbReference type="SUPFAM" id="SSF46689">
    <property type="entry name" value="Homeodomain-like"/>
    <property type="match status" value="1"/>
</dbReference>
<dbReference type="Pfam" id="PF00440">
    <property type="entry name" value="TetR_N"/>
    <property type="match status" value="1"/>
</dbReference>
<dbReference type="Gene3D" id="1.10.357.10">
    <property type="entry name" value="Tetracycline Repressor, domain 2"/>
    <property type="match status" value="1"/>
</dbReference>
<evidence type="ECO:0000313" key="5">
    <source>
        <dbReference type="Proteomes" id="UP001219956"/>
    </source>
</evidence>
<sequence>MRVKTEAKRQSIVDAAAEVFMEKGYEAASMAEIASRAGGSKATLYSYFPSKEELFLMVMKTLAEERMSQAHARLTADGDLRAALLRFGEQMLRNLLSPEIAALRGIVLGEGRRSGVGQLFFDNGPAIGWGKLAAFLEGQMQAGRLRQAKPWTAAVHLLALLEAEFMEWFIVGARDMPSDEAITGAVAAAVDVFMAGYAPLAPTA</sequence>
<dbReference type="InterPro" id="IPR001647">
    <property type="entry name" value="HTH_TetR"/>
</dbReference>
<dbReference type="PROSITE" id="PS50977">
    <property type="entry name" value="HTH_TETR_2"/>
    <property type="match status" value="1"/>
</dbReference>
<dbReference type="InterPro" id="IPR039536">
    <property type="entry name" value="TetR_C_Proteobacteria"/>
</dbReference>
<keyword evidence="5" id="KW-1185">Reference proteome</keyword>
<dbReference type="InterPro" id="IPR036271">
    <property type="entry name" value="Tet_transcr_reg_TetR-rel_C_sf"/>
</dbReference>
<accession>A0ABT5IYV5</accession>
<evidence type="ECO:0000259" key="3">
    <source>
        <dbReference type="PROSITE" id="PS50977"/>
    </source>
</evidence>
<dbReference type="Pfam" id="PF14246">
    <property type="entry name" value="TetR_C_7"/>
    <property type="match status" value="1"/>
</dbReference>
<comment type="caution">
    <text evidence="4">The sequence shown here is derived from an EMBL/GenBank/DDBJ whole genome shotgun (WGS) entry which is preliminary data.</text>
</comment>
<dbReference type="RefSeq" id="WP_272752065.1">
    <property type="nucleotide sequence ID" value="NZ_JAQQLF010000012.1"/>
</dbReference>